<protein>
    <submittedName>
        <fullName evidence="3">Uncharacterized protein</fullName>
    </submittedName>
</protein>
<evidence type="ECO:0000256" key="1">
    <source>
        <dbReference type="SAM" id="MobiDB-lite"/>
    </source>
</evidence>
<sequence>MKKILTCLLTTALLVSVNGCKTAPPDYEPAQQTLIVKSESTTESDQAAINIAATLEQIIAGINFKPTVSVRRKFVSKDENNSQTTSPHTKQESAHASTSSVEDTDTQGTKPKTIDPTPAPKQPDTEPDATLTVTVRATPTPVATPTPTPTPEPPAPTPIPPAPTPEPVIEEPSFDIGYWIGYAQSYAQGLGLRLESSAVDCWDNPIGAGPHSTCLERDIASRLNRYANDQDITDVVDKSKSKICSV</sequence>
<feature type="chain" id="PRO_5046963983" evidence="2">
    <location>
        <begin position="23"/>
        <end position="246"/>
    </location>
</feature>
<feature type="compositionally biased region" description="Low complexity" evidence="1">
    <location>
        <begin position="132"/>
        <end position="141"/>
    </location>
</feature>
<proteinExistence type="predicted"/>
<dbReference type="Proteomes" id="UP000196710">
    <property type="component" value="Chromosome"/>
</dbReference>
<dbReference type="PRINTS" id="PR01217">
    <property type="entry name" value="PRICHEXTENSN"/>
</dbReference>
<evidence type="ECO:0000256" key="2">
    <source>
        <dbReference type="SAM" id="SignalP"/>
    </source>
</evidence>
<feature type="compositionally biased region" description="Polar residues" evidence="1">
    <location>
        <begin position="81"/>
        <end position="110"/>
    </location>
</feature>
<gene>
    <name evidence="3" type="ORF">ADH66_07780</name>
</gene>
<feature type="signal peptide" evidence="2">
    <location>
        <begin position="1"/>
        <end position="22"/>
    </location>
</feature>
<accession>A0ABM6L5H9</accession>
<keyword evidence="4" id="KW-1185">Reference proteome</keyword>
<evidence type="ECO:0000313" key="4">
    <source>
        <dbReference type="Proteomes" id="UP000196710"/>
    </source>
</evidence>
<dbReference type="EMBL" id="CP021422">
    <property type="protein sequence ID" value="ASB40565.1"/>
    <property type="molecule type" value="Genomic_DNA"/>
</dbReference>
<keyword evidence="2" id="KW-0732">Signal</keyword>
<feature type="region of interest" description="Disordered" evidence="1">
    <location>
        <begin position="76"/>
        <end position="161"/>
    </location>
</feature>
<organism evidence="3 4">
    <name type="scientific">Acutalibacter muris</name>
    <dbReference type="NCBI Taxonomy" id="1796620"/>
    <lineage>
        <taxon>Bacteria</taxon>
        <taxon>Bacillati</taxon>
        <taxon>Bacillota</taxon>
        <taxon>Clostridia</taxon>
        <taxon>Eubacteriales</taxon>
        <taxon>Acutalibacteraceae</taxon>
        <taxon>Acutalibacter</taxon>
    </lineage>
</organism>
<dbReference type="RefSeq" id="WP_066533787.1">
    <property type="nucleotide sequence ID" value="NZ_CP065321.1"/>
</dbReference>
<name>A0ABM6L5H9_9FIRM</name>
<feature type="compositionally biased region" description="Pro residues" evidence="1">
    <location>
        <begin position="142"/>
        <end position="161"/>
    </location>
</feature>
<reference evidence="4" key="1">
    <citation type="submission" date="2017-05" db="EMBL/GenBank/DDBJ databases">
        <title>Improved OligoMM genomes.</title>
        <authorList>
            <person name="Garzetti D."/>
        </authorList>
    </citation>
    <scope>NUCLEOTIDE SEQUENCE [LARGE SCALE GENOMIC DNA]</scope>
    <source>
        <strain evidence="4">KB18</strain>
    </source>
</reference>
<evidence type="ECO:0000313" key="3">
    <source>
        <dbReference type="EMBL" id="ASB40565.1"/>
    </source>
</evidence>